<dbReference type="InterPro" id="IPR042266">
    <property type="entry name" value="PPPDE_sf"/>
</dbReference>
<dbReference type="PROSITE" id="PS51858">
    <property type="entry name" value="PPPDE"/>
    <property type="match status" value="1"/>
</dbReference>
<dbReference type="PANTHER" id="PTHR12378">
    <property type="entry name" value="DESUMOYLATING ISOPEPTIDASE"/>
    <property type="match status" value="1"/>
</dbReference>
<organism evidence="6 7">
    <name type="scientific">Cocos nucifera</name>
    <name type="common">Coconut palm</name>
    <dbReference type="NCBI Taxonomy" id="13894"/>
    <lineage>
        <taxon>Eukaryota</taxon>
        <taxon>Viridiplantae</taxon>
        <taxon>Streptophyta</taxon>
        <taxon>Embryophyta</taxon>
        <taxon>Tracheophyta</taxon>
        <taxon>Spermatophyta</taxon>
        <taxon>Magnoliopsida</taxon>
        <taxon>Liliopsida</taxon>
        <taxon>Arecaceae</taxon>
        <taxon>Arecoideae</taxon>
        <taxon>Cocoseae</taxon>
        <taxon>Attaleinae</taxon>
        <taxon>Cocos</taxon>
    </lineage>
</organism>
<evidence type="ECO:0000313" key="6">
    <source>
        <dbReference type="EMBL" id="KAG1359330.1"/>
    </source>
</evidence>
<feature type="compositionally biased region" description="Acidic residues" evidence="4">
    <location>
        <begin position="290"/>
        <end position="299"/>
    </location>
</feature>
<proteinExistence type="inferred from homology"/>
<keyword evidence="2" id="KW-0645">Protease</keyword>
<evidence type="ECO:0000256" key="4">
    <source>
        <dbReference type="SAM" id="MobiDB-lite"/>
    </source>
</evidence>
<feature type="region of interest" description="Disordered" evidence="4">
    <location>
        <begin position="274"/>
        <end position="318"/>
    </location>
</feature>
<reference evidence="6" key="2">
    <citation type="submission" date="2019-07" db="EMBL/GenBank/DDBJ databases">
        <authorList>
            <person name="Yang Y."/>
            <person name="Bocs S."/>
            <person name="Baudouin L."/>
        </authorList>
    </citation>
    <scope>NUCLEOTIDE SEQUENCE</scope>
    <source>
        <tissue evidence="6">Spear leaf of Hainan Tall coconut</tissue>
    </source>
</reference>
<evidence type="ECO:0000256" key="2">
    <source>
        <dbReference type="ARBA" id="ARBA00022670"/>
    </source>
</evidence>
<evidence type="ECO:0000256" key="3">
    <source>
        <dbReference type="ARBA" id="ARBA00022801"/>
    </source>
</evidence>
<dbReference type="PANTHER" id="PTHR12378:SF9">
    <property type="entry name" value="OS06G0107000 PROTEIN"/>
    <property type="match status" value="1"/>
</dbReference>
<gene>
    <name evidence="6" type="ORF">COCNU_08G007760</name>
</gene>
<dbReference type="SMART" id="SM01179">
    <property type="entry name" value="DUF862"/>
    <property type="match status" value="1"/>
</dbReference>
<dbReference type="Pfam" id="PF05903">
    <property type="entry name" value="Peptidase_C97"/>
    <property type="match status" value="1"/>
</dbReference>
<evidence type="ECO:0000313" key="7">
    <source>
        <dbReference type="Proteomes" id="UP000797356"/>
    </source>
</evidence>
<dbReference type="Gene3D" id="3.90.1720.30">
    <property type="entry name" value="PPPDE domains"/>
    <property type="match status" value="1"/>
</dbReference>
<dbReference type="GO" id="GO:0101005">
    <property type="term" value="F:deubiquitinase activity"/>
    <property type="evidence" value="ECO:0007669"/>
    <property type="project" value="TreeGrafter"/>
</dbReference>
<protein>
    <submittedName>
        <fullName evidence="6">Putative deSI-like protein</fullName>
    </submittedName>
</protein>
<dbReference type="GO" id="GO:0006508">
    <property type="term" value="P:proteolysis"/>
    <property type="evidence" value="ECO:0007669"/>
    <property type="project" value="UniProtKB-KW"/>
</dbReference>
<keyword evidence="7" id="KW-1185">Reference proteome</keyword>
<name>A0A8K0IIF0_COCNU</name>
<feature type="compositionally biased region" description="Basic and acidic residues" evidence="4">
    <location>
        <begin position="300"/>
        <end position="318"/>
    </location>
</feature>
<feature type="domain" description="PPPDE" evidence="5">
    <location>
        <begin position="2"/>
        <end position="150"/>
    </location>
</feature>
<dbReference type="InterPro" id="IPR008580">
    <property type="entry name" value="PPPDE_dom"/>
</dbReference>
<dbReference type="OrthoDB" id="412286at2759"/>
<reference evidence="6" key="1">
    <citation type="journal article" date="2017" name="Gigascience">
        <title>The genome draft of coconut (Cocos nucifera).</title>
        <authorList>
            <person name="Xiao Y."/>
            <person name="Xu P."/>
            <person name="Fan H."/>
            <person name="Baudouin L."/>
            <person name="Xia W."/>
            <person name="Bocs S."/>
            <person name="Xu J."/>
            <person name="Li Q."/>
            <person name="Guo A."/>
            <person name="Zhou L."/>
            <person name="Li J."/>
            <person name="Wu Y."/>
            <person name="Ma Z."/>
            <person name="Armero A."/>
            <person name="Issali A.E."/>
            <person name="Liu N."/>
            <person name="Peng M."/>
            <person name="Yang Y."/>
        </authorList>
    </citation>
    <scope>NUCLEOTIDE SEQUENCE</scope>
    <source>
        <tissue evidence="6">Spear leaf of Hainan Tall coconut</tissue>
    </source>
</reference>
<dbReference type="GO" id="GO:0016579">
    <property type="term" value="P:protein deubiquitination"/>
    <property type="evidence" value="ECO:0007669"/>
    <property type="project" value="TreeGrafter"/>
</dbReference>
<evidence type="ECO:0000259" key="5">
    <source>
        <dbReference type="PROSITE" id="PS51858"/>
    </source>
</evidence>
<dbReference type="Proteomes" id="UP000797356">
    <property type="component" value="Chromosome 8"/>
</dbReference>
<dbReference type="EMBL" id="CM017879">
    <property type="protein sequence ID" value="KAG1359330.1"/>
    <property type="molecule type" value="Genomic_DNA"/>
</dbReference>
<comment type="similarity">
    <text evidence="1">Belongs to the DeSI family.</text>
</comment>
<dbReference type="AlphaFoldDB" id="A0A8K0IIF0"/>
<evidence type="ECO:0000256" key="1">
    <source>
        <dbReference type="ARBA" id="ARBA00008140"/>
    </source>
</evidence>
<keyword evidence="3" id="KW-0378">Hydrolase</keyword>
<comment type="caution">
    <text evidence="6">The sequence shown here is derived from an EMBL/GenBank/DDBJ whole genome shotgun (WGS) entry which is preliminary data.</text>
</comment>
<sequence>MKEVVVHIYDVTNSVSEKTNNTIVQINRIFKDGIGLGGIFHSAVQVYGDEEWSFGFCEYGSGVFSCPPRRNPMYTYRETIVLGMTNCSIFTVNQILRELSRAWPGSSYDLLSRNCNHFCDAFCELLCVPKLPGWVNRFANAGDAAMEVAGNTAIKDLNILFCDIKVKAKPGIQAHFEQTWKRKGAPVFPHPGEFQGLIEIDLDAQPSLFPLSSWMQLRQVKTEIVNASKLAYRFIAGVASNTPATPETPSNSSNANPHIQSTWFSNLMNNIGAKPSSSTLEYPEDSSSSEYEESEESEDEHAHQREDEQMQLSLKHDM</sequence>
<accession>A0A8K0IIF0</accession>